<accession>A0A7S2WL17</accession>
<dbReference type="EMBL" id="HBHK01018197">
    <property type="protein sequence ID" value="CAD9692967.1"/>
    <property type="molecule type" value="Transcribed_RNA"/>
</dbReference>
<evidence type="ECO:0000259" key="1">
    <source>
        <dbReference type="Pfam" id="PF02698"/>
    </source>
</evidence>
<dbReference type="InterPro" id="IPR003848">
    <property type="entry name" value="DUF218"/>
</dbReference>
<protein>
    <recommendedName>
        <fullName evidence="1">DUF218 domain-containing protein</fullName>
    </recommendedName>
</protein>
<gene>
    <name evidence="2" type="ORF">QSP1433_LOCUS11544</name>
</gene>
<dbReference type="AlphaFoldDB" id="A0A7S2WL17"/>
<dbReference type="InterPro" id="IPR051599">
    <property type="entry name" value="Cell_Envelope_Assoc"/>
</dbReference>
<dbReference type="InterPro" id="IPR014729">
    <property type="entry name" value="Rossmann-like_a/b/a_fold"/>
</dbReference>
<evidence type="ECO:0000313" key="2">
    <source>
        <dbReference type="EMBL" id="CAD9692967.1"/>
    </source>
</evidence>
<reference evidence="2" key="1">
    <citation type="submission" date="2021-01" db="EMBL/GenBank/DDBJ databases">
        <authorList>
            <person name="Corre E."/>
            <person name="Pelletier E."/>
            <person name="Niang G."/>
            <person name="Scheremetjew M."/>
            <person name="Finn R."/>
            <person name="Kale V."/>
            <person name="Holt S."/>
            <person name="Cochrane G."/>
            <person name="Meng A."/>
            <person name="Brown T."/>
            <person name="Cohen L."/>
        </authorList>
    </citation>
    <scope>NUCLEOTIDE SEQUENCE</scope>
    <source>
        <strain evidence="2">NY070348D</strain>
    </source>
</reference>
<dbReference type="Gene3D" id="3.40.50.620">
    <property type="entry name" value="HUPs"/>
    <property type="match status" value="1"/>
</dbReference>
<dbReference type="PANTHER" id="PTHR30336:SF20">
    <property type="entry name" value="DUF218 DOMAIN-CONTAINING PROTEIN"/>
    <property type="match status" value="1"/>
</dbReference>
<feature type="domain" description="DUF218" evidence="1">
    <location>
        <begin position="4"/>
        <end position="135"/>
    </location>
</feature>
<name>A0A7S2WL17_9STRA</name>
<organism evidence="2">
    <name type="scientific">Mucochytrium quahogii</name>
    <dbReference type="NCBI Taxonomy" id="96639"/>
    <lineage>
        <taxon>Eukaryota</taxon>
        <taxon>Sar</taxon>
        <taxon>Stramenopiles</taxon>
        <taxon>Bigyra</taxon>
        <taxon>Labyrinthulomycetes</taxon>
        <taxon>Thraustochytrida</taxon>
        <taxon>Thraustochytriidae</taxon>
        <taxon>Mucochytrium</taxon>
    </lineage>
</organism>
<dbReference type="Pfam" id="PF02698">
    <property type="entry name" value="DUF218"/>
    <property type="match status" value="1"/>
</dbReference>
<dbReference type="PANTHER" id="PTHR30336">
    <property type="entry name" value="INNER MEMBRANE PROTEIN, PROBABLE PERMEASE"/>
    <property type="match status" value="1"/>
</dbReference>
<dbReference type="GO" id="GO:0005886">
    <property type="term" value="C:plasma membrane"/>
    <property type="evidence" value="ECO:0007669"/>
    <property type="project" value="TreeGrafter"/>
</dbReference>
<sequence length="228" mass="24904">MVSQAIVVCGGGLGDGGEPSAWGKVRCAAAALLWKKDPNETLIITTSAGTTHKPMPRCSTTGFQITESESYARYLINELGVPCECVCEETASFDTVGNAYFTRLLHVDVIGVKNITVVTSSFHMPRAKVIFKKVYSLRLLNAAKEERYNITFHATSDTGLEPLVLGARKEKEAASCKSFVENTQEIKTMAQFHAFMYVSHLAYSSQRVIIAKKVNVASEVVGDALHSY</sequence>
<dbReference type="CDD" id="cd06259">
    <property type="entry name" value="YdcF-like"/>
    <property type="match status" value="1"/>
</dbReference>
<proteinExistence type="predicted"/>